<evidence type="ECO:0000259" key="7">
    <source>
        <dbReference type="Pfam" id="PF02770"/>
    </source>
</evidence>
<organism evidence="9 10">
    <name type="scientific">Cryptosporangium minutisporangium</name>
    <dbReference type="NCBI Taxonomy" id="113569"/>
    <lineage>
        <taxon>Bacteria</taxon>
        <taxon>Bacillati</taxon>
        <taxon>Actinomycetota</taxon>
        <taxon>Actinomycetes</taxon>
        <taxon>Cryptosporangiales</taxon>
        <taxon>Cryptosporangiaceae</taxon>
        <taxon>Cryptosporangium</taxon>
    </lineage>
</organism>
<dbReference type="EMBL" id="BAAAYN010000038">
    <property type="protein sequence ID" value="GAA3392687.1"/>
    <property type="molecule type" value="Genomic_DNA"/>
</dbReference>
<dbReference type="InterPro" id="IPR036250">
    <property type="entry name" value="AcylCo_DH-like_C"/>
</dbReference>
<dbReference type="InterPro" id="IPR046373">
    <property type="entry name" value="Acyl-CoA_Oxase/DH_mid-dom_sf"/>
</dbReference>
<dbReference type="Gene3D" id="1.10.540.10">
    <property type="entry name" value="Acyl-CoA dehydrogenase/oxidase, N-terminal domain"/>
    <property type="match status" value="2"/>
</dbReference>
<dbReference type="InterPro" id="IPR052161">
    <property type="entry name" value="Mycobact_Acyl-CoA_DH"/>
</dbReference>
<dbReference type="RefSeq" id="WP_345731159.1">
    <property type="nucleotide sequence ID" value="NZ_BAAAYN010000038.1"/>
</dbReference>
<comment type="similarity">
    <text evidence="2">Belongs to the acyl-CoA dehydrogenase family.</text>
</comment>
<feature type="domain" description="Acyl-CoA dehydrogenase/oxidase N-terminal" evidence="8">
    <location>
        <begin position="417"/>
        <end position="491"/>
    </location>
</feature>
<dbReference type="InterPro" id="IPR037069">
    <property type="entry name" value="AcylCoA_DH/ox_N_sf"/>
</dbReference>
<keyword evidence="10" id="KW-1185">Reference proteome</keyword>
<dbReference type="InterPro" id="IPR009100">
    <property type="entry name" value="AcylCoA_DH/oxidase_NM_dom_sf"/>
</dbReference>
<gene>
    <name evidence="9" type="ORF">GCM10020369_55370</name>
</gene>
<evidence type="ECO:0000256" key="3">
    <source>
        <dbReference type="ARBA" id="ARBA00022630"/>
    </source>
</evidence>
<reference evidence="10" key="1">
    <citation type="journal article" date="2019" name="Int. J. Syst. Evol. Microbiol.">
        <title>The Global Catalogue of Microorganisms (GCM) 10K type strain sequencing project: providing services to taxonomists for standard genome sequencing and annotation.</title>
        <authorList>
            <consortium name="The Broad Institute Genomics Platform"/>
            <consortium name="The Broad Institute Genome Sequencing Center for Infectious Disease"/>
            <person name="Wu L."/>
            <person name="Ma J."/>
        </authorList>
    </citation>
    <scope>NUCLEOTIDE SEQUENCE [LARGE SCALE GENOMIC DNA]</scope>
    <source>
        <strain evidence="10">JCM 9458</strain>
    </source>
</reference>
<dbReference type="Gene3D" id="1.20.140.10">
    <property type="entry name" value="Butyryl-CoA Dehydrogenase, subunit A, domain 3"/>
    <property type="match status" value="2"/>
</dbReference>
<feature type="domain" description="Acyl-CoA dehydrogenase/oxidase C-terminal" evidence="6">
    <location>
        <begin position="601"/>
        <end position="745"/>
    </location>
</feature>
<keyword evidence="4" id="KW-0274">FAD</keyword>
<dbReference type="InterPro" id="IPR009075">
    <property type="entry name" value="AcylCo_DH/oxidase_C"/>
</dbReference>
<dbReference type="PANTHER" id="PTHR43292:SF4">
    <property type="entry name" value="ACYL-COA DEHYDROGENASE FADE34"/>
    <property type="match status" value="1"/>
</dbReference>
<evidence type="ECO:0000313" key="9">
    <source>
        <dbReference type="EMBL" id="GAA3392687.1"/>
    </source>
</evidence>
<accession>A0ABP6T547</accession>
<sequence length="750" mass="78177">MSIAVTEEQQELSSAVRGFVARYAPVSGTREAFDALAVGERPAHWPALVAQGLHAVHLPEEHGGQGGGLAELAVVLEEAGRGLLPGPFGPTVLTSAVVSRASAGATRTALLDALAAGATAALVPPGDGLTAVASDGGWTLTGRSGPVLGLLAADVLVVGAVAGDRTVWLRVDPSDSGGGAADRLRRVAEEGVDLTRDIGRLDLDGVAVPADAELDGVDADAVRYLITALRAAEVAGVMAWCVRSTVEYAMVREQFGRPIGSFQAVKHKAARLFVAAELAAAAAWDAVRSLDADVDQQRLAVGGAAVVALGRAVDAACEAVTLFGGIGYTWEHDVHLYWRRAMSLAAVSGPTGSWLVQLGEAALDSRRSSSVVVAGVETEFRARVGAIIDAALTHPEDTVPEARRHSADSPVYRTGPRRTHLADAGLIAPHWPAPWGLDATPVQQLVIAEEFARRGITPPSIVIGDWAMPTILAHGTPEQAERFARPTLRGEIVWCQLFSEPGAGSDLAGLSTKAVKVDGGWRLDGQKVWNSGAHQADWGICLARTDPDAPKHKGISYFLVDMSSPGVDVRPLRQATGAAEFNEVFLNGVFVPDDCLVGAPGEGWRLTITTLGNERTAISATMGSVDEDPIRDVIAKNLYGGARSDAVRALGQVHAYGSAVAALNIRETLRRLAGQQPGAGASVAKVASAQLHRDAAELTFALIGPEAAVRGGAVDVARRELGTPAQLIGGGTVEIQLNVIAERVLRLPRG</sequence>
<evidence type="ECO:0000313" key="10">
    <source>
        <dbReference type="Proteomes" id="UP001501676"/>
    </source>
</evidence>
<dbReference type="SUPFAM" id="SSF47203">
    <property type="entry name" value="Acyl-CoA dehydrogenase C-terminal domain-like"/>
    <property type="match status" value="2"/>
</dbReference>
<dbReference type="Gene3D" id="2.40.110.10">
    <property type="entry name" value="Butyryl-CoA Dehydrogenase, subunit A, domain 2"/>
    <property type="match status" value="2"/>
</dbReference>
<dbReference type="InterPro" id="IPR013786">
    <property type="entry name" value="AcylCoA_DH/ox_N"/>
</dbReference>
<dbReference type="Proteomes" id="UP001501676">
    <property type="component" value="Unassembled WGS sequence"/>
</dbReference>
<protein>
    <submittedName>
        <fullName evidence="9">Acyl-CoA dehydrogenase</fullName>
    </submittedName>
</protein>
<keyword evidence="3" id="KW-0285">Flavoprotein</keyword>
<feature type="domain" description="Acyl-CoA dehydrogenase/oxidase N-terminal" evidence="8">
    <location>
        <begin position="6"/>
        <end position="117"/>
    </location>
</feature>
<dbReference type="InterPro" id="IPR006091">
    <property type="entry name" value="Acyl-CoA_Oxase/DH_mid-dom"/>
</dbReference>
<evidence type="ECO:0000256" key="5">
    <source>
        <dbReference type="ARBA" id="ARBA00023002"/>
    </source>
</evidence>
<comment type="caution">
    <text evidence="9">The sequence shown here is derived from an EMBL/GenBank/DDBJ whole genome shotgun (WGS) entry which is preliminary data.</text>
</comment>
<dbReference type="Pfam" id="PF00441">
    <property type="entry name" value="Acyl-CoA_dh_1"/>
    <property type="match status" value="2"/>
</dbReference>
<evidence type="ECO:0000256" key="1">
    <source>
        <dbReference type="ARBA" id="ARBA00001974"/>
    </source>
</evidence>
<name>A0ABP6T547_9ACTN</name>
<evidence type="ECO:0000259" key="6">
    <source>
        <dbReference type="Pfam" id="PF00441"/>
    </source>
</evidence>
<evidence type="ECO:0000256" key="2">
    <source>
        <dbReference type="ARBA" id="ARBA00009347"/>
    </source>
</evidence>
<evidence type="ECO:0000259" key="8">
    <source>
        <dbReference type="Pfam" id="PF02771"/>
    </source>
</evidence>
<evidence type="ECO:0000256" key="4">
    <source>
        <dbReference type="ARBA" id="ARBA00022827"/>
    </source>
</evidence>
<feature type="domain" description="Acyl-CoA dehydrogenase/oxidase C-terminal" evidence="6">
    <location>
        <begin position="230"/>
        <end position="353"/>
    </location>
</feature>
<feature type="domain" description="Acyl-CoA oxidase/dehydrogenase middle" evidence="7">
    <location>
        <begin position="495"/>
        <end position="586"/>
    </location>
</feature>
<comment type="cofactor">
    <cofactor evidence="1">
        <name>FAD</name>
        <dbReference type="ChEBI" id="CHEBI:57692"/>
    </cofactor>
</comment>
<dbReference type="Pfam" id="PF02771">
    <property type="entry name" value="Acyl-CoA_dh_N"/>
    <property type="match status" value="2"/>
</dbReference>
<keyword evidence="5" id="KW-0560">Oxidoreductase</keyword>
<dbReference type="SUPFAM" id="SSF56645">
    <property type="entry name" value="Acyl-CoA dehydrogenase NM domain-like"/>
    <property type="match status" value="2"/>
</dbReference>
<dbReference type="PANTHER" id="PTHR43292">
    <property type="entry name" value="ACYL-COA DEHYDROGENASE"/>
    <property type="match status" value="1"/>
</dbReference>
<dbReference type="Pfam" id="PF02770">
    <property type="entry name" value="Acyl-CoA_dh_M"/>
    <property type="match status" value="1"/>
</dbReference>
<proteinExistence type="inferred from homology"/>